<accession>A0A133VPF6</accession>
<evidence type="ECO:0000313" key="2">
    <source>
        <dbReference type="Proteomes" id="UP000070256"/>
    </source>
</evidence>
<dbReference type="Proteomes" id="UP000070256">
    <property type="component" value="Unassembled WGS sequence"/>
</dbReference>
<name>A0A133VPF6_9EURY</name>
<keyword evidence="2" id="KW-1185">Reference proteome</keyword>
<dbReference type="InterPro" id="IPR005287">
    <property type="entry name" value="CHP00375"/>
</dbReference>
<reference evidence="1 2" key="1">
    <citation type="journal article" date="2016" name="Sci. Rep.">
        <title>Metabolic traits of an uncultured archaeal lineage -MSBL1- from brine pools of the Red Sea.</title>
        <authorList>
            <person name="Mwirichia R."/>
            <person name="Alam I."/>
            <person name="Rashid M."/>
            <person name="Vinu M."/>
            <person name="Ba-Alawi W."/>
            <person name="Anthony Kamau A."/>
            <person name="Kamanda Ngugi D."/>
            <person name="Goker M."/>
            <person name="Klenk H.P."/>
            <person name="Bajic V."/>
            <person name="Stingl U."/>
        </authorList>
    </citation>
    <scope>NUCLEOTIDE SEQUENCE [LARGE SCALE GENOMIC DNA]</scope>
    <source>
        <strain evidence="1">SCGC-AAA385D11</strain>
    </source>
</reference>
<sequence>MILDIIAQQASFKGLTFVGTGDFLHPSWMKQVQAKLEIVEEGTFEHPRFGTRFILTVEVEDDRRVHHLIISPSISSAEGLYEEFSKHSKDINLDGRPSLNLSAPEIVEISRDHDCLVGPSHAFTPWTSIYKEFDSISSCYEDQVDKLAFLELGLSADTLMADRLMELESVPFLSNSDAHSPWPNKLGREFNRFELSRPVSSEMIESIREKKGISLNVGLDPKLGKYHMTACSKCYSQFLAKDAEKYGWRCKSCGGVVKKGVLDRVSELADFESPLHPDFRPDYLRIAPLSEVIALALGCSNPRSRKVRRTWNRLIEHFKDEITVLVDADLAEIEETSGPQVALIIGLFRKRQLDIDPGGGGRYGRLKIPEELIKAQRPGGQRTIAEFS</sequence>
<dbReference type="PANTHER" id="PTHR40084:SF1">
    <property type="entry name" value="PHOSPHOTRANSFERASE"/>
    <property type="match status" value="1"/>
</dbReference>
<dbReference type="PANTHER" id="PTHR40084">
    <property type="entry name" value="PHOSPHOHYDROLASE, PHP FAMILY"/>
    <property type="match status" value="1"/>
</dbReference>
<gene>
    <name evidence="1" type="ORF">AKJ58_00245</name>
</gene>
<evidence type="ECO:0008006" key="3">
    <source>
        <dbReference type="Google" id="ProtNLM"/>
    </source>
</evidence>
<dbReference type="InterPro" id="IPR016195">
    <property type="entry name" value="Pol/histidinol_Pase-like"/>
</dbReference>
<dbReference type="EMBL" id="LHYK01000003">
    <property type="protein sequence ID" value="KXB08334.1"/>
    <property type="molecule type" value="Genomic_DNA"/>
</dbReference>
<dbReference type="AlphaFoldDB" id="A0A133VPF6"/>
<proteinExistence type="predicted"/>
<dbReference type="NCBIfam" id="TIGR00375">
    <property type="entry name" value="TIGR00375 family protein"/>
    <property type="match status" value="1"/>
</dbReference>
<comment type="caution">
    <text evidence="1">The sequence shown here is derived from an EMBL/GenBank/DDBJ whole genome shotgun (WGS) entry which is preliminary data.</text>
</comment>
<dbReference type="PATRIC" id="fig|1698286.3.peg.246"/>
<dbReference type="Gene3D" id="3.20.20.140">
    <property type="entry name" value="Metal-dependent hydrolases"/>
    <property type="match status" value="1"/>
</dbReference>
<dbReference type="CDD" id="cd19067">
    <property type="entry name" value="PfuEndoQ-like"/>
    <property type="match status" value="1"/>
</dbReference>
<organism evidence="1 2">
    <name type="scientific">candidate division MSBL1 archaeon SCGC-AAA385D11</name>
    <dbReference type="NCBI Taxonomy" id="1698286"/>
    <lineage>
        <taxon>Archaea</taxon>
        <taxon>Methanobacteriati</taxon>
        <taxon>Methanobacteriota</taxon>
        <taxon>candidate division MSBL1</taxon>
    </lineage>
</organism>
<dbReference type="SUPFAM" id="SSF89550">
    <property type="entry name" value="PHP domain-like"/>
    <property type="match status" value="1"/>
</dbReference>
<evidence type="ECO:0000313" key="1">
    <source>
        <dbReference type="EMBL" id="KXB08334.1"/>
    </source>
</evidence>
<protein>
    <recommendedName>
        <fullName evidence="3">Phosphotransferase</fullName>
    </recommendedName>
</protein>